<dbReference type="STRING" id="1314751.GCA_001591425_02000"/>
<dbReference type="EMBL" id="CP018866">
    <property type="protein sequence ID" value="AST92798.1"/>
    <property type="molecule type" value="Genomic_DNA"/>
</dbReference>
<feature type="signal peptide" evidence="3">
    <location>
        <begin position="1"/>
        <end position="21"/>
    </location>
</feature>
<name>A0A223KTX4_9BACI</name>
<dbReference type="AlphaFoldDB" id="A0A223KTX4"/>
<evidence type="ECO:0000256" key="3">
    <source>
        <dbReference type="SAM" id="SignalP"/>
    </source>
</evidence>
<dbReference type="InterPro" id="IPR029050">
    <property type="entry name" value="Immunoprotect_excell_Ig-like"/>
</dbReference>
<dbReference type="KEGG" id="bcoh:BC6307_16640"/>
<protein>
    <recommendedName>
        <fullName evidence="6">DUF4352 domain-containing protein</fullName>
    </recommendedName>
</protein>
<dbReference type="Proteomes" id="UP000215224">
    <property type="component" value="Chromosome"/>
</dbReference>
<dbReference type="RefSeq" id="WP_066415410.1">
    <property type="nucleotide sequence ID" value="NZ_CP018866.1"/>
</dbReference>
<evidence type="ECO:0000313" key="5">
    <source>
        <dbReference type="Proteomes" id="UP000215224"/>
    </source>
</evidence>
<evidence type="ECO:0008006" key="6">
    <source>
        <dbReference type="Google" id="ProtNLM"/>
    </source>
</evidence>
<proteinExistence type="predicted"/>
<evidence type="ECO:0000256" key="2">
    <source>
        <dbReference type="SAM" id="MobiDB-lite"/>
    </source>
</evidence>
<reference evidence="4 5" key="1">
    <citation type="submission" date="2016-12" db="EMBL/GenBank/DDBJ databases">
        <title>The whole genome sequencing and assembly of Bacillus cohnii DSM 6307T strain.</title>
        <authorList>
            <person name="Lee Y.-J."/>
            <person name="Yi H."/>
            <person name="Bahn Y.-S."/>
            <person name="Kim J.F."/>
            <person name="Lee D.-W."/>
        </authorList>
    </citation>
    <scope>NUCLEOTIDE SEQUENCE [LARGE SCALE GENOMIC DNA]</scope>
    <source>
        <strain evidence="4 5">DSM 6307</strain>
    </source>
</reference>
<organism evidence="4 5">
    <name type="scientific">Sutcliffiella cohnii</name>
    <dbReference type="NCBI Taxonomy" id="33932"/>
    <lineage>
        <taxon>Bacteria</taxon>
        <taxon>Bacillati</taxon>
        <taxon>Bacillota</taxon>
        <taxon>Bacilli</taxon>
        <taxon>Bacillales</taxon>
        <taxon>Bacillaceae</taxon>
        <taxon>Sutcliffiella</taxon>
    </lineage>
</organism>
<evidence type="ECO:0000313" key="4">
    <source>
        <dbReference type="EMBL" id="AST92798.1"/>
    </source>
</evidence>
<gene>
    <name evidence="4" type="ORF">BC6307_16640</name>
</gene>
<feature type="region of interest" description="Disordered" evidence="2">
    <location>
        <begin position="26"/>
        <end position="69"/>
    </location>
</feature>
<evidence type="ECO:0000256" key="1">
    <source>
        <dbReference type="ARBA" id="ARBA00022729"/>
    </source>
</evidence>
<dbReference type="PROSITE" id="PS51257">
    <property type="entry name" value="PROKAR_LIPOPROTEIN"/>
    <property type="match status" value="1"/>
</dbReference>
<keyword evidence="1 3" id="KW-0732">Signal</keyword>
<sequence length="217" mass="24122">MIYRRLFIVMVLGIFTFSLTACGGGDTNTPAPPTEETENGAGTDLTEDTEEGQQNQEDNLGKRSNPVPMGQTVTIDEVIYDDDSNPHDAKVSVTLLDVTRGQEAWEIIEAENQFNEPPAEGYEYALVEVHLTVEEADTQDYALFVTDGWNIQFVSDDGKAYEFDPNYSVVVPNAFEGNLYEGAELTGYAVQHVREGDNFLVKYSSNAMKDTFFSIDE</sequence>
<keyword evidence="5" id="KW-1185">Reference proteome</keyword>
<feature type="chain" id="PRO_5039427031" description="DUF4352 domain-containing protein" evidence="3">
    <location>
        <begin position="22"/>
        <end position="217"/>
    </location>
</feature>
<dbReference type="Gene3D" id="2.60.40.1240">
    <property type="match status" value="1"/>
</dbReference>
<accession>A0A223KTX4</accession>